<reference evidence="3 4" key="1">
    <citation type="submission" date="2023-10" db="EMBL/GenBank/DDBJ databases">
        <title>Chromosome-scale genome assembly provides insights into flower coloration mechanisms of Canna indica.</title>
        <authorList>
            <person name="Li C."/>
        </authorList>
    </citation>
    <scope>NUCLEOTIDE SEQUENCE [LARGE SCALE GENOMIC DNA]</scope>
    <source>
        <tissue evidence="3">Flower</tissue>
    </source>
</reference>
<evidence type="ECO:0000313" key="4">
    <source>
        <dbReference type="Proteomes" id="UP001327560"/>
    </source>
</evidence>
<dbReference type="EMBL" id="CP136898">
    <property type="protein sequence ID" value="WOL19906.1"/>
    <property type="molecule type" value="Genomic_DNA"/>
</dbReference>
<dbReference type="PANTHER" id="PTHR48047:SF8">
    <property type="entry name" value="FLAVONOL 3-O-GLUCOSYLTRANSFERASE UGT89B1"/>
    <property type="match status" value="1"/>
</dbReference>
<dbReference type="PANTHER" id="PTHR48047">
    <property type="entry name" value="GLYCOSYLTRANSFERASE"/>
    <property type="match status" value="1"/>
</dbReference>
<evidence type="ECO:0000256" key="1">
    <source>
        <dbReference type="ARBA" id="ARBA00009995"/>
    </source>
</evidence>
<organism evidence="3 4">
    <name type="scientific">Canna indica</name>
    <name type="common">Indian-shot</name>
    <dbReference type="NCBI Taxonomy" id="4628"/>
    <lineage>
        <taxon>Eukaryota</taxon>
        <taxon>Viridiplantae</taxon>
        <taxon>Streptophyta</taxon>
        <taxon>Embryophyta</taxon>
        <taxon>Tracheophyta</taxon>
        <taxon>Spermatophyta</taxon>
        <taxon>Magnoliopsida</taxon>
        <taxon>Liliopsida</taxon>
        <taxon>Zingiberales</taxon>
        <taxon>Cannaceae</taxon>
        <taxon>Canna</taxon>
    </lineage>
</organism>
<dbReference type="FunFam" id="3.40.50.2000:FF:000056">
    <property type="entry name" value="Glycosyltransferase"/>
    <property type="match status" value="1"/>
</dbReference>
<dbReference type="InterPro" id="IPR002213">
    <property type="entry name" value="UDP_glucos_trans"/>
</dbReference>
<dbReference type="Pfam" id="PF00201">
    <property type="entry name" value="UDPGT"/>
    <property type="match status" value="1"/>
</dbReference>
<proteinExistence type="inferred from homology"/>
<dbReference type="Gene3D" id="3.40.50.2000">
    <property type="entry name" value="Glycogen Phosphorylase B"/>
    <property type="match status" value="2"/>
</dbReference>
<comment type="similarity">
    <text evidence="1">Belongs to the UDP-glycosyltransferase family.</text>
</comment>
<protein>
    <submittedName>
        <fullName evidence="3">Uncharacterized protein</fullName>
    </submittedName>
</protein>
<dbReference type="CDD" id="cd03784">
    <property type="entry name" value="GT1_Gtf-like"/>
    <property type="match status" value="1"/>
</dbReference>
<sequence length="472" mass="51078">MAVSHRRVHVLVIPFPAPGHMLPLLDLTHLLSDRFQLSVTVAVTPKNLPQLSPLLARSPAIVPLVLPFPANTGLPPGAENLQDNPTANIQVMMCTLGGLHDPLLRWARSRLDDPPTAIISDFFCGWTESLAVDLGIPRLVFCPSGALCLAIVHSLWRRMPKPSDPDNPDELISFPNLPGTPVYRWRHLSPIYRSYVEGDPVSEFVKAGYLANMKSWAFVFNTFSDIEKPYLDHLRADLGHPRVWAVGPLAPPPASSSERGGRSSVGEEEVVAWLDGCAEGSVVYVAFGSMWVPSPTQALALAAALERSGARFVWATRGAVPVPEGFDKRVAGRGLVIRRWAPQVAILNHPAVGAFVTHCGWNSVLEATAAGVALLTWPMTADQFFNARLLEEVETAVRVCDGEEVPDPDELARLVAESVGEPGRERREKAIEMGRRATAAVAEGGSSSKDLAEMVEELRKVTGGSKANTASS</sequence>
<accession>A0AAQ3QSK2</accession>
<dbReference type="SUPFAM" id="SSF53756">
    <property type="entry name" value="UDP-Glycosyltransferase/glycogen phosphorylase"/>
    <property type="match status" value="1"/>
</dbReference>
<dbReference type="GO" id="GO:0035251">
    <property type="term" value="F:UDP-glucosyltransferase activity"/>
    <property type="evidence" value="ECO:0007669"/>
    <property type="project" value="TreeGrafter"/>
</dbReference>
<evidence type="ECO:0000313" key="3">
    <source>
        <dbReference type="EMBL" id="WOL19906.1"/>
    </source>
</evidence>
<evidence type="ECO:0000256" key="2">
    <source>
        <dbReference type="ARBA" id="ARBA00022679"/>
    </source>
</evidence>
<dbReference type="AlphaFoldDB" id="A0AAQ3QSK2"/>
<name>A0AAQ3QSK2_9LILI</name>
<dbReference type="Proteomes" id="UP001327560">
    <property type="component" value="Chromosome 9"/>
</dbReference>
<dbReference type="FunFam" id="3.40.50.2000:FF:000143">
    <property type="entry name" value="UDP-glycosyltransferase 89B1"/>
    <property type="match status" value="1"/>
</dbReference>
<gene>
    <name evidence="3" type="ORF">Cni_G28708</name>
</gene>
<keyword evidence="2" id="KW-0808">Transferase</keyword>
<keyword evidence="4" id="KW-1185">Reference proteome</keyword>